<dbReference type="GO" id="GO:0005737">
    <property type="term" value="C:cytoplasm"/>
    <property type="evidence" value="ECO:0007669"/>
    <property type="project" value="TreeGrafter"/>
</dbReference>
<name>A0AAN7UYB4_9PEZI</name>
<dbReference type="Proteomes" id="UP001305414">
    <property type="component" value="Unassembled WGS sequence"/>
</dbReference>
<evidence type="ECO:0000256" key="2">
    <source>
        <dbReference type="ARBA" id="ARBA00006730"/>
    </source>
</evidence>
<proteinExistence type="inferred from homology"/>
<reference evidence="7 8" key="1">
    <citation type="submission" date="2023-10" db="EMBL/GenBank/DDBJ databases">
        <title>Draft genome sequence of Xylaria bambusicola isolate GMP-LS, the root and basal stem rot pathogen of sugarcane in Indonesia.</title>
        <authorList>
            <person name="Selvaraj P."/>
            <person name="Muralishankar V."/>
            <person name="Muruganantham S."/>
            <person name="Sp S."/>
            <person name="Haryani S."/>
            <person name="Lau K.J.X."/>
            <person name="Naqvi N.I."/>
        </authorList>
    </citation>
    <scope>NUCLEOTIDE SEQUENCE [LARGE SCALE GENOMIC DNA]</scope>
    <source>
        <strain evidence="7">GMP-LS</strain>
    </source>
</reference>
<evidence type="ECO:0000259" key="6">
    <source>
        <dbReference type="Pfam" id="PF01266"/>
    </source>
</evidence>
<dbReference type="GO" id="GO:0071949">
    <property type="term" value="F:FAD binding"/>
    <property type="evidence" value="ECO:0007669"/>
    <property type="project" value="InterPro"/>
</dbReference>
<organism evidence="7 8">
    <name type="scientific">Xylaria bambusicola</name>
    <dbReference type="NCBI Taxonomy" id="326684"/>
    <lineage>
        <taxon>Eukaryota</taxon>
        <taxon>Fungi</taxon>
        <taxon>Dikarya</taxon>
        <taxon>Ascomycota</taxon>
        <taxon>Pezizomycotina</taxon>
        <taxon>Sordariomycetes</taxon>
        <taxon>Xylariomycetidae</taxon>
        <taxon>Xylariales</taxon>
        <taxon>Xylariaceae</taxon>
        <taxon>Xylaria</taxon>
    </lineage>
</organism>
<keyword evidence="5" id="KW-0560">Oxidoreductase</keyword>
<dbReference type="AlphaFoldDB" id="A0AAN7UYB4"/>
<dbReference type="EMBL" id="JAWHQM010000085">
    <property type="protein sequence ID" value="KAK5636939.1"/>
    <property type="molecule type" value="Genomic_DNA"/>
</dbReference>
<comment type="similarity">
    <text evidence="2">Belongs to the DAMOX/DASOX family.</text>
</comment>
<dbReference type="Pfam" id="PF01266">
    <property type="entry name" value="DAO"/>
    <property type="match status" value="1"/>
</dbReference>
<dbReference type="InterPro" id="IPR023209">
    <property type="entry name" value="DAO"/>
</dbReference>
<dbReference type="InterPro" id="IPR006076">
    <property type="entry name" value="FAD-dep_OxRdtase"/>
</dbReference>
<dbReference type="PANTHER" id="PTHR11530:SF26">
    <property type="entry name" value="FAD DEPENDENT OXIDOREDUCTASE SUPERFAMILY (AFU_ORTHOLOGUE AFUA_5G13940)"/>
    <property type="match status" value="1"/>
</dbReference>
<dbReference type="Gene3D" id="3.40.50.720">
    <property type="entry name" value="NAD(P)-binding Rossmann-like Domain"/>
    <property type="match status" value="2"/>
</dbReference>
<evidence type="ECO:0000313" key="7">
    <source>
        <dbReference type="EMBL" id="KAK5636939.1"/>
    </source>
</evidence>
<evidence type="ECO:0000313" key="8">
    <source>
        <dbReference type="Proteomes" id="UP001305414"/>
    </source>
</evidence>
<dbReference type="PROSITE" id="PS00677">
    <property type="entry name" value="DAO"/>
    <property type="match status" value="1"/>
</dbReference>
<comment type="cofactor">
    <cofactor evidence="1">
        <name>FAD</name>
        <dbReference type="ChEBI" id="CHEBI:57692"/>
    </cofactor>
</comment>
<comment type="caution">
    <text evidence="7">The sequence shown here is derived from an EMBL/GenBank/DDBJ whole genome shotgun (WGS) entry which is preliminary data.</text>
</comment>
<sequence>MAKIVVIGCVSSQSLYLEDITNLWRKCWCDWLSCALRIQEAGHSVTIIAKDFPSGFETIDSATQINFTSPWGGAHNRFILPPPGAAPDSQEAREHAMSLITWEEMRSLHARHPEAGITFMKAYDYFEVPELAQTSLTEERARNEYGMKGFRFHTKDELPNGVQMGMSMTPVKREIREPLEVFEMKEVAPFDALINASGIGFGDPDVFIITVGQTCLVANPCPVTIVKLNAVDMPTFNVPRNFEGGTIIGGTKIPNDWNPNPSLELREKILSNFAAIYPDILGPEGKFTVIKDIIGRRPARKGGMRLEKEIAQGEKCIIHAYGLGGRGYELSWGVADKVGKLLASHLGSADIPVKQMQAKI</sequence>
<evidence type="ECO:0000256" key="1">
    <source>
        <dbReference type="ARBA" id="ARBA00001974"/>
    </source>
</evidence>
<keyword evidence="4" id="KW-0274">FAD</keyword>
<evidence type="ECO:0000256" key="5">
    <source>
        <dbReference type="ARBA" id="ARBA00023002"/>
    </source>
</evidence>
<evidence type="ECO:0000256" key="3">
    <source>
        <dbReference type="ARBA" id="ARBA00022630"/>
    </source>
</evidence>
<evidence type="ECO:0000256" key="4">
    <source>
        <dbReference type="ARBA" id="ARBA00022827"/>
    </source>
</evidence>
<accession>A0AAN7UYB4</accession>
<dbReference type="PANTHER" id="PTHR11530">
    <property type="entry name" value="D-AMINO ACID OXIDASE"/>
    <property type="match status" value="1"/>
</dbReference>
<protein>
    <recommendedName>
        <fullName evidence="6">FAD dependent oxidoreductase domain-containing protein</fullName>
    </recommendedName>
</protein>
<keyword evidence="8" id="KW-1185">Reference proteome</keyword>
<dbReference type="GO" id="GO:0003884">
    <property type="term" value="F:D-amino-acid oxidase activity"/>
    <property type="evidence" value="ECO:0007669"/>
    <property type="project" value="InterPro"/>
</dbReference>
<dbReference type="Gene3D" id="3.30.9.10">
    <property type="entry name" value="D-Amino Acid Oxidase, subunit A, domain 2"/>
    <property type="match status" value="2"/>
</dbReference>
<feature type="domain" description="FAD dependent oxidoreductase" evidence="6">
    <location>
        <begin position="183"/>
        <end position="338"/>
    </location>
</feature>
<dbReference type="SUPFAM" id="SSF51971">
    <property type="entry name" value="Nucleotide-binding domain"/>
    <property type="match status" value="1"/>
</dbReference>
<gene>
    <name evidence="7" type="ORF">RRF57_012651</name>
</gene>
<dbReference type="SUPFAM" id="SSF54373">
    <property type="entry name" value="FAD-linked reductases, C-terminal domain"/>
    <property type="match status" value="1"/>
</dbReference>
<dbReference type="InterPro" id="IPR006181">
    <property type="entry name" value="D-amino_acid_oxidase_CS"/>
</dbReference>
<keyword evidence="3" id="KW-0285">Flavoprotein</keyword>
<dbReference type="GO" id="GO:0019478">
    <property type="term" value="P:D-amino acid catabolic process"/>
    <property type="evidence" value="ECO:0007669"/>
    <property type="project" value="TreeGrafter"/>
</dbReference>